<dbReference type="KEGG" id="salh:HMF8227_02261"/>
<keyword evidence="2" id="KW-1185">Reference proteome</keyword>
<accession>A0A2S2E4Z0</accession>
<dbReference type="Gene3D" id="1.10.357.10">
    <property type="entry name" value="Tetracycline Repressor, domain 2"/>
    <property type="match status" value="1"/>
</dbReference>
<proteinExistence type="predicted"/>
<dbReference type="AlphaFoldDB" id="A0A2S2E4Z0"/>
<reference evidence="1 2" key="1">
    <citation type="submission" date="2018-05" db="EMBL/GenBank/DDBJ databases">
        <title>Salinimonas sp. HMF8227 Genome sequencing and assembly.</title>
        <authorList>
            <person name="Kang H."/>
            <person name="Kang J."/>
            <person name="Cha I."/>
            <person name="Kim H."/>
            <person name="Joh K."/>
        </authorList>
    </citation>
    <scope>NUCLEOTIDE SEQUENCE [LARGE SCALE GENOMIC DNA]</scope>
    <source>
        <strain evidence="1 2">HMF8227</strain>
    </source>
</reference>
<gene>
    <name evidence="1" type="ORF">HMF8227_02261</name>
</gene>
<protein>
    <recommendedName>
        <fullName evidence="3">TetR family transcriptional regulator</fullName>
    </recommendedName>
</protein>
<sequence>MLSDDTVLNKALELARSTSWEDFNINELAIGLDISLSDLYRCVRSRDDLADLLFDRADTNMLDASQKPGFIQQTAEARLAHCISSWLETLAPYKPLVREMLGYKLEPGHIHLQAHGITRISRTVQWFLTAARWQPQGLSRIVTELGVTSVYVITFGRFLSDDKLNPPHLKAQLQARLQPLAPPQ</sequence>
<evidence type="ECO:0008006" key="3">
    <source>
        <dbReference type="Google" id="ProtNLM"/>
    </source>
</evidence>
<evidence type="ECO:0000313" key="1">
    <source>
        <dbReference type="EMBL" id="AWL12714.1"/>
    </source>
</evidence>
<evidence type="ECO:0000313" key="2">
    <source>
        <dbReference type="Proteomes" id="UP000245728"/>
    </source>
</evidence>
<organism evidence="1 2">
    <name type="scientific">Saliniradius amylolyticus</name>
    <dbReference type="NCBI Taxonomy" id="2183582"/>
    <lineage>
        <taxon>Bacteria</taxon>
        <taxon>Pseudomonadati</taxon>
        <taxon>Pseudomonadota</taxon>
        <taxon>Gammaproteobacteria</taxon>
        <taxon>Alteromonadales</taxon>
        <taxon>Alteromonadaceae</taxon>
        <taxon>Saliniradius</taxon>
    </lineage>
</organism>
<dbReference type="SUPFAM" id="SSF46689">
    <property type="entry name" value="Homeodomain-like"/>
    <property type="match status" value="1"/>
</dbReference>
<dbReference type="Proteomes" id="UP000245728">
    <property type="component" value="Chromosome"/>
</dbReference>
<dbReference type="OrthoDB" id="7375611at2"/>
<dbReference type="EMBL" id="CP029347">
    <property type="protein sequence ID" value="AWL12714.1"/>
    <property type="molecule type" value="Genomic_DNA"/>
</dbReference>
<dbReference type="InterPro" id="IPR009057">
    <property type="entry name" value="Homeodomain-like_sf"/>
</dbReference>
<name>A0A2S2E4Z0_9ALTE</name>